<comment type="caution">
    <text evidence="3">The sequence shown here is derived from an EMBL/GenBank/DDBJ whole genome shotgun (WGS) entry which is preliminary data.</text>
</comment>
<evidence type="ECO:0000313" key="3">
    <source>
        <dbReference type="EMBL" id="MPC98800.1"/>
    </source>
</evidence>
<protein>
    <submittedName>
        <fullName evidence="3">Potassium voltage-gated channel subfamily KQT member 1</fullName>
    </submittedName>
</protein>
<keyword evidence="2" id="KW-1133">Transmembrane helix</keyword>
<name>A0A5B7JPS0_PORTR</name>
<keyword evidence="4" id="KW-1185">Reference proteome</keyword>
<dbReference type="Proteomes" id="UP000324222">
    <property type="component" value="Unassembled WGS sequence"/>
</dbReference>
<evidence type="ECO:0000313" key="4">
    <source>
        <dbReference type="Proteomes" id="UP000324222"/>
    </source>
</evidence>
<keyword evidence="2" id="KW-0812">Transmembrane</keyword>
<feature type="region of interest" description="Disordered" evidence="1">
    <location>
        <begin position="1"/>
        <end position="42"/>
    </location>
</feature>
<gene>
    <name evidence="3" type="primary">kcnq1_1</name>
    <name evidence="3" type="ORF">E2C01_094182</name>
</gene>
<accession>A0A5B7JPS0</accession>
<sequence length="128" mass="14626">MDVPQSAVLGHGQDDDDSNAESHQSTEDNAEEATVERAGNITMLRKNRRKSWWHGDNELQRRLDQTLGKPGSYLSGMDKAGNVKPMTIGARLYRVEQQVSKFYYFIIDFFFLFLMCLSFCVTSLSTHK</sequence>
<keyword evidence="2" id="KW-0472">Membrane</keyword>
<evidence type="ECO:0000256" key="2">
    <source>
        <dbReference type="SAM" id="Phobius"/>
    </source>
</evidence>
<proteinExistence type="predicted"/>
<dbReference type="AlphaFoldDB" id="A0A5B7JPS0"/>
<evidence type="ECO:0000256" key="1">
    <source>
        <dbReference type="SAM" id="MobiDB-lite"/>
    </source>
</evidence>
<reference evidence="3 4" key="1">
    <citation type="submission" date="2019-05" db="EMBL/GenBank/DDBJ databases">
        <title>Another draft genome of Portunus trituberculatus and its Hox gene families provides insights of decapod evolution.</title>
        <authorList>
            <person name="Jeong J.-H."/>
            <person name="Song I."/>
            <person name="Kim S."/>
            <person name="Choi T."/>
            <person name="Kim D."/>
            <person name="Ryu S."/>
            <person name="Kim W."/>
        </authorList>
    </citation>
    <scope>NUCLEOTIDE SEQUENCE [LARGE SCALE GENOMIC DNA]</scope>
    <source>
        <tissue evidence="3">Muscle</tissue>
    </source>
</reference>
<dbReference type="EMBL" id="VSRR010115628">
    <property type="protein sequence ID" value="MPC98800.1"/>
    <property type="molecule type" value="Genomic_DNA"/>
</dbReference>
<dbReference type="OrthoDB" id="8879391at2759"/>
<organism evidence="3 4">
    <name type="scientific">Portunus trituberculatus</name>
    <name type="common">Swimming crab</name>
    <name type="synonym">Neptunus trituberculatus</name>
    <dbReference type="NCBI Taxonomy" id="210409"/>
    <lineage>
        <taxon>Eukaryota</taxon>
        <taxon>Metazoa</taxon>
        <taxon>Ecdysozoa</taxon>
        <taxon>Arthropoda</taxon>
        <taxon>Crustacea</taxon>
        <taxon>Multicrustacea</taxon>
        <taxon>Malacostraca</taxon>
        <taxon>Eumalacostraca</taxon>
        <taxon>Eucarida</taxon>
        <taxon>Decapoda</taxon>
        <taxon>Pleocyemata</taxon>
        <taxon>Brachyura</taxon>
        <taxon>Eubrachyura</taxon>
        <taxon>Portunoidea</taxon>
        <taxon>Portunidae</taxon>
        <taxon>Portuninae</taxon>
        <taxon>Portunus</taxon>
    </lineage>
</organism>
<feature type="transmembrane region" description="Helical" evidence="2">
    <location>
        <begin position="102"/>
        <end position="124"/>
    </location>
</feature>